<evidence type="ECO:0000256" key="5">
    <source>
        <dbReference type="ARBA" id="ARBA00022786"/>
    </source>
</evidence>
<dbReference type="InterPro" id="IPR028889">
    <property type="entry name" value="USP"/>
</dbReference>
<dbReference type="CDD" id="cd02662">
    <property type="entry name" value="Peptidase_C19F"/>
    <property type="match status" value="1"/>
</dbReference>
<dbReference type="PANTHER" id="PTHR24006:SF888">
    <property type="entry name" value="UBIQUITIN CARBOXYL-TERMINAL HYDROLASE 30"/>
    <property type="match status" value="1"/>
</dbReference>
<gene>
    <name evidence="10" type="ORF">B0A55_11709</name>
</gene>
<sequence length="677" mass="74526">MDYRDPLQALHLPTTYPSPGASLSYAIIALYLVHQALLYFDHPILSPPELFWNTLVYVVPARLLLDREKRQELRDTPGLSQMQAAKSEALRRMLGWGSGALSHKLAGGEGLMRSMSILSANGPPTTDAPPGLGNWDNSCYQNSVLQGLASLGSLASYLQRPSSDAESTSVSLQQTILKLNDMANNGKQLWTPAKLKSMSSWQQQDAQEYFSKIMDELDKEAARSVTAENAKLGLECAVQLRESDDRIGAELPVLKNPLEGLLAQRVACTRCGFSEGLSMIPFNCLTVPLGSDFEYDLDDCLDEYTKLEKINDVDCPKCTLIRAEGQLRQMIPASHDEAGASEESVNSTLSLPPELRILAANRLQAIRHALENDDFADKTLNDACQIPKKAHISTTKTRQAVIGRAPQSLAVHVNRSVFDELTGVQRKNYANVRYPMVFDLSSWMLGDGSGGQATRSMLEDGQNRGCLYRLKAVVTHYGRHENGHYICYRRHPLRVNADADLDGVESISEQQEQWWRLSDEDVSAVTENDVLSQGGVFMLFYEREEVAEQPQQKEPVPVDAGIDNGASVEEDHEVLQEAAAFGVRTEHEAAKVQEIRKSSLTPAATDVPLGEVHKPSGPPKDIDSEDVQSDSTPKPLETTRKLPSPPLMRTAYGRQSSRQGSMGDTGFGSPFRAVTAS</sequence>
<keyword evidence="11" id="KW-1185">Reference proteome</keyword>
<proteinExistence type="inferred from homology"/>
<evidence type="ECO:0000256" key="4">
    <source>
        <dbReference type="ARBA" id="ARBA00022670"/>
    </source>
</evidence>
<dbReference type="GO" id="GO:0005634">
    <property type="term" value="C:nucleus"/>
    <property type="evidence" value="ECO:0007669"/>
    <property type="project" value="TreeGrafter"/>
</dbReference>
<dbReference type="GO" id="GO:0005829">
    <property type="term" value="C:cytosol"/>
    <property type="evidence" value="ECO:0007669"/>
    <property type="project" value="TreeGrafter"/>
</dbReference>
<evidence type="ECO:0000259" key="9">
    <source>
        <dbReference type="PROSITE" id="PS50235"/>
    </source>
</evidence>
<keyword evidence="4" id="KW-0645">Protease</keyword>
<comment type="similarity">
    <text evidence="2">Belongs to the peptidase C19 family.</text>
</comment>
<feature type="compositionally biased region" description="Polar residues" evidence="8">
    <location>
        <begin position="653"/>
        <end position="662"/>
    </location>
</feature>
<keyword evidence="6" id="KW-0378">Hydrolase</keyword>
<feature type="region of interest" description="Disordered" evidence="8">
    <location>
        <begin position="596"/>
        <end position="677"/>
    </location>
</feature>
<feature type="domain" description="USP" evidence="9">
    <location>
        <begin position="130"/>
        <end position="544"/>
    </location>
</feature>
<organism evidence="10 11">
    <name type="scientific">Friedmanniomyces simplex</name>
    <dbReference type="NCBI Taxonomy" id="329884"/>
    <lineage>
        <taxon>Eukaryota</taxon>
        <taxon>Fungi</taxon>
        <taxon>Dikarya</taxon>
        <taxon>Ascomycota</taxon>
        <taxon>Pezizomycotina</taxon>
        <taxon>Dothideomycetes</taxon>
        <taxon>Dothideomycetidae</taxon>
        <taxon>Mycosphaerellales</taxon>
        <taxon>Teratosphaeriaceae</taxon>
        <taxon>Friedmanniomyces</taxon>
    </lineage>
</organism>
<dbReference type="GO" id="GO:0006508">
    <property type="term" value="P:proteolysis"/>
    <property type="evidence" value="ECO:0007669"/>
    <property type="project" value="UniProtKB-KW"/>
</dbReference>
<name>A0A4U0WNS8_9PEZI</name>
<dbReference type="PANTHER" id="PTHR24006">
    <property type="entry name" value="UBIQUITIN CARBOXYL-TERMINAL HYDROLASE"/>
    <property type="match status" value="1"/>
</dbReference>
<evidence type="ECO:0000313" key="10">
    <source>
        <dbReference type="EMBL" id="TKA64932.1"/>
    </source>
</evidence>
<evidence type="ECO:0000256" key="8">
    <source>
        <dbReference type="SAM" id="MobiDB-lite"/>
    </source>
</evidence>
<dbReference type="InterPro" id="IPR050164">
    <property type="entry name" value="Peptidase_C19"/>
</dbReference>
<dbReference type="AlphaFoldDB" id="A0A4U0WNS8"/>
<dbReference type="Gene3D" id="3.90.70.10">
    <property type="entry name" value="Cysteine proteinases"/>
    <property type="match status" value="1"/>
</dbReference>
<dbReference type="PROSITE" id="PS50235">
    <property type="entry name" value="USP_3"/>
    <property type="match status" value="1"/>
</dbReference>
<dbReference type="EC" id="3.4.19.12" evidence="3"/>
<evidence type="ECO:0000256" key="7">
    <source>
        <dbReference type="ARBA" id="ARBA00022807"/>
    </source>
</evidence>
<evidence type="ECO:0000256" key="3">
    <source>
        <dbReference type="ARBA" id="ARBA00012759"/>
    </source>
</evidence>
<dbReference type="InterPro" id="IPR038765">
    <property type="entry name" value="Papain-like_cys_pep_sf"/>
</dbReference>
<accession>A0A4U0WNS8</accession>
<dbReference type="InterPro" id="IPR018200">
    <property type="entry name" value="USP_CS"/>
</dbReference>
<comment type="catalytic activity">
    <reaction evidence="1">
        <text>Thiol-dependent hydrolysis of ester, thioester, amide, peptide and isopeptide bonds formed by the C-terminal Gly of ubiquitin (a 76-residue protein attached to proteins as an intracellular targeting signal).</text>
        <dbReference type="EC" id="3.4.19.12"/>
    </reaction>
</comment>
<protein>
    <recommendedName>
        <fullName evidence="3">ubiquitinyl hydrolase 1</fullName>
        <ecNumber evidence="3">3.4.19.12</ecNumber>
    </recommendedName>
</protein>
<dbReference type="Proteomes" id="UP000309340">
    <property type="component" value="Unassembled WGS sequence"/>
</dbReference>
<comment type="caution">
    <text evidence="10">The sequence shown here is derived from an EMBL/GenBank/DDBJ whole genome shotgun (WGS) entry which is preliminary data.</text>
</comment>
<dbReference type="Pfam" id="PF00443">
    <property type="entry name" value="UCH"/>
    <property type="match status" value="1"/>
</dbReference>
<dbReference type="OrthoDB" id="2020758at2759"/>
<dbReference type="EMBL" id="NAJQ01000783">
    <property type="protein sequence ID" value="TKA64932.1"/>
    <property type="molecule type" value="Genomic_DNA"/>
</dbReference>
<evidence type="ECO:0000256" key="6">
    <source>
        <dbReference type="ARBA" id="ARBA00022801"/>
    </source>
</evidence>
<evidence type="ECO:0000313" key="11">
    <source>
        <dbReference type="Proteomes" id="UP000309340"/>
    </source>
</evidence>
<dbReference type="SUPFAM" id="SSF54001">
    <property type="entry name" value="Cysteine proteinases"/>
    <property type="match status" value="1"/>
</dbReference>
<keyword evidence="5" id="KW-0833">Ubl conjugation pathway</keyword>
<evidence type="ECO:0000256" key="2">
    <source>
        <dbReference type="ARBA" id="ARBA00009085"/>
    </source>
</evidence>
<dbReference type="STRING" id="329884.A0A4U0WNS8"/>
<dbReference type="GO" id="GO:0016579">
    <property type="term" value="P:protein deubiquitination"/>
    <property type="evidence" value="ECO:0007669"/>
    <property type="project" value="InterPro"/>
</dbReference>
<dbReference type="GO" id="GO:0004843">
    <property type="term" value="F:cysteine-type deubiquitinase activity"/>
    <property type="evidence" value="ECO:0007669"/>
    <property type="project" value="UniProtKB-EC"/>
</dbReference>
<keyword evidence="7" id="KW-0788">Thiol protease</keyword>
<dbReference type="PROSITE" id="PS00973">
    <property type="entry name" value="USP_2"/>
    <property type="match status" value="1"/>
</dbReference>
<dbReference type="InterPro" id="IPR001394">
    <property type="entry name" value="Peptidase_C19_UCH"/>
</dbReference>
<reference evidence="10 11" key="1">
    <citation type="submission" date="2017-03" db="EMBL/GenBank/DDBJ databases">
        <title>Genomes of endolithic fungi from Antarctica.</title>
        <authorList>
            <person name="Coleine C."/>
            <person name="Masonjones S."/>
            <person name="Stajich J.E."/>
        </authorList>
    </citation>
    <scope>NUCLEOTIDE SEQUENCE [LARGE SCALE GENOMIC DNA]</scope>
    <source>
        <strain evidence="10 11">CCFEE 5184</strain>
    </source>
</reference>
<evidence type="ECO:0000256" key="1">
    <source>
        <dbReference type="ARBA" id="ARBA00000707"/>
    </source>
</evidence>